<dbReference type="RefSeq" id="WP_146513135.1">
    <property type="nucleotide sequence ID" value="NZ_SJPI01000001.1"/>
</dbReference>
<evidence type="ECO:0000313" key="4">
    <source>
        <dbReference type="EMBL" id="TWT52819.1"/>
    </source>
</evidence>
<gene>
    <name evidence="4" type="ORF">Pla22_04470</name>
</gene>
<dbReference type="PROSITE" id="PS50151">
    <property type="entry name" value="UVR"/>
    <property type="match status" value="1"/>
</dbReference>
<evidence type="ECO:0000259" key="3">
    <source>
        <dbReference type="PROSITE" id="PS50151"/>
    </source>
</evidence>
<dbReference type="SUPFAM" id="SSF46600">
    <property type="entry name" value="C-terminal UvrC-binding domain of UvrB"/>
    <property type="match status" value="1"/>
</dbReference>
<dbReference type="GO" id="GO:0005507">
    <property type="term" value="F:copper ion binding"/>
    <property type="evidence" value="ECO:0007669"/>
    <property type="project" value="TreeGrafter"/>
</dbReference>
<feature type="compositionally biased region" description="Low complexity" evidence="2">
    <location>
        <begin position="167"/>
        <end position="177"/>
    </location>
</feature>
<name>A0A5C5WRK1_9BACT</name>
<dbReference type="OrthoDB" id="9788704at2"/>
<feature type="domain" description="UVR" evidence="3">
    <location>
        <begin position="130"/>
        <end position="165"/>
    </location>
</feature>
<dbReference type="GO" id="GO:0046870">
    <property type="term" value="F:cadmium ion binding"/>
    <property type="evidence" value="ECO:0007669"/>
    <property type="project" value="TreeGrafter"/>
</dbReference>
<protein>
    <submittedName>
        <fullName evidence="4">Excinuclease ABC subunit B</fullName>
    </submittedName>
</protein>
<keyword evidence="1" id="KW-0742">SOS response</keyword>
<dbReference type="Pfam" id="PF02151">
    <property type="entry name" value="UVR"/>
    <property type="match status" value="1"/>
</dbReference>
<feature type="region of interest" description="Disordered" evidence="2">
    <location>
        <begin position="145"/>
        <end position="207"/>
    </location>
</feature>
<dbReference type="AlphaFoldDB" id="A0A5C5WRK1"/>
<accession>A0A5C5WRK1</accession>
<dbReference type="InterPro" id="IPR025542">
    <property type="entry name" value="YacH"/>
</dbReference>
<keyword evidence="5" id="KW-1185">Reference proteome</keyword>
<comment type="caution">
    <text evidence="4">The sequence shown here is derived from an EMBL/GenBank/DDBJ whole genome shotgun (WGS) entry which is preliminary data.</text>
</comment>
<dbReference type="GO" id="GO:0050897">
    <property type="term" value="F:cobalt ion binding"/>
    <property type="evidence" value="ECO:0007669"/>
    <property type="project" value="TreeGrafter"/>
</dbReference>
<dbReference type="PANTHER" id="PTHR38430">
    <property type="entry name" value="PROTEIN-ARGININE KINASE ACTIVATOR PROTEIN"/>
    <property type="match status" value="1"/>
</dbReference>
<dbReference type="GO" id="GO:1990169">
    <property type="term" value="P:stress response to copper ion"/>
    <property type="evidence" value="ECO:0007669"/>
    <property type="project" value="TreeGrafter"/>
</dbReference>
<dbReference type="GO" id="GO:0008270">
    <property type="term" value="F:zinc ion binding"/>
    <property type="evidence" value="ECO:0007669"/>
    <property type="project" value="TreeGrafter"/>
</dbReference>
<evidence type="ECO:0000256" key="1">
    <source>
        <dbReference type="ARBA" id="ARBA00023236"/>
    </source>
</evidence>
<evidence type="ECO:0000256" key="2">
    <source>
        <dbReference type="SAM" id="MobiDB-lite"/>
    </source>
</evidence>
<dbReference type="GO" id="GO:1990170">
    <property type="term" value="P:stress response to cadmium ion"/>
    <property type="evidence" value="ECO:0007669"/>
    <property type="project" value="TreeGrafter"/>
</dbReference>
<evidence type="ECO:0000313" key="5">
    <source>
        <dbReference type="Proteomes" id="UP000316598"/>
    </source>
</evidence>
<dbReference type="EMBL" id="SJPI01000001">
    <property type="protein sequence ID" value="TWT52819.1"/>
    <property type="molecule type" value="Genomic_DNA"/>
</dbReference>
<dbReference type="GO" id="GO:0009432">
    <property type="term" value="P:SOS response"/>
    <property type="evidence" value="ECO:0007669"/>
    <property type="project" value="UniProtKB-KW"/>
</dbReference>
<proteinExistence type="predicted"/>
<dbReference type="InterPro" id="IPR036876">
    <property type="entry name" value="UVR_dom_sf"/>
</dbReference>
<dbReference type="PANTHER" id="PTHR38430:SF1">
    <property type="entry name" value="PROTEIN-ARGININE KINASE ACTIVATOR PROTEIN"/>
    <property type="match status" value="1"/>
</dbReference>
<sequence length="207" mass="23108">MKCQYCEKPATFHITELTEPSGPAVMHLCEEHARNFLHKENASPAASIAGALAKQFDLGQTKAELAELDQKECPVCGISFFEFRNTGRLGCPYDYKHFEVDLKPLLNNIHESLEHCGKRPKRAAASADSQAQMIQLRREMEEAIEREDYERASEIRDELKKMEQTESAIPPATPSSTKPKKRTPSASNKPSASKKKASDDVDGETQS</sequence>
<reference evidence="4 5" key="1">
    <citation type="submission" date="2019-02" db="EMBL/GenBank/DDBJ databases">
        <title>Deep-cultivation of Planctomycetes and their phenomic and genomic characterization uncovers novel biology.</title>
        <authorList>
            <person name="Wiegand S."/>
            <person name="Jogler M."/>
            <person name="Boedeker C."/>
            <person name="Pinto D."/>
            <person name="Vollmers J."/>
            <person name="Rivas-Marin E."/>
            <person name="Kohn T."/>
            <person name="Peeters S.H."/>
            <person name="Heuer A."/>
            <person name="Rast P."/>
            <person name="Oberbeckmann S."/>
            <person name="Bunk B."/>
            <person name="Jeske O."/>
            <person name="Meyerdierks A."/>
            <person name="Storesund J.E."/>
            <person name="Kallscheuer N."/>
            <person name="Luecker S."/>
            <person name="Lage O.M."/>
            <person name="Pohl T."/>
            <person name="Merkel B.J."/>
            <person name="Hornburger P."/>
            <person name="Mueller R.-W."/>
            <person name="Bruemmer F."/>
            <person name="Labrenz M."/>
            <person name="Spormann A.M."/>
            <person name="Op Den Camp H."/>
            <person name="Overmann J."/>
            <person name="Amann R."/>
            <person name="Jetten M.S.M."/>
            <person name="Mascher T."/>
            <person name="Medema M.H."/>
            <person name="Devos D.P."/>
            <person name="Kaster A.-K."/>
            <person name="Ovreas L."/>
            <person name="Rohde M."/>
            <person name="Galperin M.Y."/>
            <person name="Jogler C."/>
        </authorList>
    </citation>
    <scope>NUCLEOTIDE SEQUENCE [LARGE SCALE GENOMIC DNA]</scope>
    <source>
        <strain evidence="4 5">Pla22</strain>
    </source>
</reference>
<keyword evidence="1" id="KW-0227">DNA damage</keyword>
<dbReference type="Gene3D" id="4.10.860.10">
    <property type="entry name" value="UVR domain"/>
    <property type="match status" value="1"/>
</dbReference>
<feature type="compositionally biased region" description="Basic and acidic residues" evidence="2">
    <location>
        <begin position="145"/>
        <end position="164"/>
    </location>
</feature>
<dbReference type="InterPro" id="IPR001943">
    <property type="entry name" value="UVR_dom"/>
</dbReference>
<organism evidence="4 5">
    <name type="scientific">Rubripirellula amarantea</name>
    <dbReference type="NCBI Taxonomy" id="2527999"/>
    <lineage>
        <taxon>Bacteria</taxon>
        <taxon>Pseudomonadati</taxon>
        <taxon>Planctomycetota</taxon>
        <taxon>Planctomycetia</taxon>
        <taxon>Pirellulales</taxon>
        <taxon>Pirellulaceae</taxon>
        <taxon>Rubripirellula</taxon>
    </lineage>
</organism>
<dbReference type="Proteomes" id="UP000316598">
    <property type="component" value="Unassembled WGS sequence"/>
</dbReference>